<dbReference type="PANTHER" id="PTHR30055">
    <property type="entry name" value="HTH-TYPE TRANSCRIPTIONAL REGULATOR RUTR"/>
    <property type="match status" value="1"/>
</dbReference>
<evidence type="ECO:0000313" key="9">
    <source>
        <dbReference type="Proteomes" id="UP000185604"/>
    </source>
</evidence>
<evidence type="ECO:0000313" key="8">
    <source>
        <dbReference type="EMBL" id="TWL36585.1"/>
    </source>
</evidence>
<dbReference type="GO" id="GO:0000976">
    <property type="term" value="F:transcription cis-regulatory region binding"/>
    <property type="evidence" value="ECO:0007669"/>
    <property type="project" value="TreeGrafter"/>
</dbReference>
<evidence type="ECO:0000256" key="2">
    <source>
        <dbReference type="ARBA" id="ARBA00023125"/>
    </source>
</evidence>
<dbReference type="InterPro" id="IPR050109">
    <property type="entry name" value="HTH-type_TetR-like_transc_reg"/>
</dbReference>
<protein>
    <submittedName>
        <fullName evidence="8">HTH-type transcriptional regulator AcrR</fullName>
    </submittedName>
    <submittedName>
        <fullName evidence="6">TetR/AcrR family transcriptional regulator</fullName>
    </submittedName>
    <submittedName>
        <fullName evidence="7">Transcriptional regulator TetR family</fullName>
    </submittedName>
</protein>
<organism evidence="7 9">
    <name type="scientific">Bacillus paralicheniformis</name>
    <dbReference type="NCBI Taxonomy" id="1648923"/>
    <lineage>
        <taxon>Bacteria</taxon>
        <taxon>Bacillati</taxon>
        <taxon>Bacillota</taxon>
        <taxon>Bacilli</taxon>
        <taxon>Bacillales</taxon>
        <taxon>Bacillaceae</taxon>
        <taxon>Bacillus</taxon>
    </lineage>
</organism>
<dbReference type="GO" id="GO:0003700">
    <property type="term" value="F:DNA-binding transcription factor activity"/>
    <property type="evidence" value="ECO:0007669"/>
    <property type="project" value="TreeGrafter"/>
</dbReference>
<evidence type="ECO:0000313" key="7">
    <source>
        <dbReference type="EMBL" id="OLF89368.1"/>
    </source>
</evidence>
<dbReference type="EMBL" id="NILF01000048">
    <property type="protein sequence ID" value="TWL36585.1"/>
    <property type="molecule type" value="Genomic_DNA"/>
</dbReference>
<evidence type="ECO:0000313" key="10">
    <source>
        <dbReference type="Proteomes" id="UP000429980"/>
    </source>
</evidence>
<dbReference type="RefSeq" id="WP_020450743.1">
    <property type="nucleotide sequence ID" value="NZ_AP025339.1"/>
</dbReference>
<dbReference type="EMBL" id="LKPO01000022">
    <property type="protein sequence ID" value="OLF89368.1"/>
    <property type="molecule type" value="Genomic_DNA"/>
</dbReference>
<dbReference type="EMBL" id="JARAFO010000144">
    <property type="protein sequence ID" value="MDE1454546.1"/>
    <property type="molecule type" value="Genomic_DNA"/>
</dbReference>
<feature type="DNA-binding region" description="H-T-H motif" evidence="4">
    <location>
        <begin position="27"/>
        <end position="46"/>
    </location>
</feature>
<dbReference type="InterPro" id="IPR001647">
    <property type="entry name" value="HTH_TetR"/>
</dbReference>
<reference evidence="8 10" key="2">
    <citation type="submission" date="2019-06" db="EMBL/GenBank/DDBJ databases">
        <title>Genome sequence analysis of &gt;100 Bacillus licheniformis strains suggests intrinsic resistance to this species.</title>
        <authorList>
            <person name="Wels M."/>
            <person name="Siezen R.J."/>
            <person name="Johansen E."/>
            <person name="Stuer-Lauridsen B."/>
            <person name="Bjerre K."/>
            <person name="Nielsen B.K.K."/>
        </authorList>
    </citation>
    <scope>NUCLEOTIDE SEQUENCE [LARGE SCALE GENOMIC DNA]</scope>
    <source>
        <strain evidence="8 10">BAC-15381</strain>
    </source>
</reference>
<comment type="caution">
    <text evidence="7">The sequence shown here is derived from an EMBL/GenBank/DDBJ whole genome shotgun (WGS) entry which is preliminary data.</text>
</comment>
<keyword evidence="1" id="KW-0805">Transcription regulation</keyword>
<evidence type="ECO:0000256" key="3">
    <source>
        <dbReference type="ARBA" id="ARBA00023163"/>
    </source>
</evidence>
<dbReference type="PANTHER" id="PTHR30055:SF234">
    <property type="entry name" value="HTH-TYPE TRANSCRIPTIONAL REGULATOR BETI"/>
    <property type="match status" value="1"/>
</dbReference>
<name>A0A6I7U110_9BACI</name>
<dbReference type="InterPro" id="IPR036271">
    <property type="entry name" value="Tet_transcr_reg_TetR-rel_C_sf"/>
</dbReference>
<dbReference type="Proteomes" id="UP000429980">
    <property type="component" value="Unassembled WGS sequence"/>
</dbReference>
<keyword evidence="2 4" id="KW-0238">DNA-binding</keyword>
<feature type="domain" description="HTH tetR-type" evidence="5">
    <location>
        <begin position="4"/>
        <end position="64"/>
    </location>
</feature>
<evidence type="ECO:0000256" key="1">
    <source>
        <dbReference type="ARBA" id="ARBA00023015"/>
    </source>
</evidence>
<keyword evidence="10" id="KW-1185">Reference proteome</keyword>
<reference evidence="6" key="3">
    <citation type="submission" date="2022-12" db="EMBL/GenBank/DDBJ databases">
        <title>Draft Genome Sequences of Bacillus licheniformis and Bacillus paralicheniformis strains isolated from Irish skim milk powders.</title>
        <authorList>
            <person name="Lourenco A."/>
            <person name="Li F."/>
            <person name="Geraldine D."/>
            <person name="Tobin J.T."/>
            <person name="Butler F."/>
            <person name="Jordan K."/>
            <person name="Obrien T."/>
        </authorList>
    </citation>
    <scope>NUCLEOTIDE SEQUENCE</scope>
    <source>
        <strain evidence="6">3370</strain>
    </source>
</reference>
<evidence type="ECO:0000256" key="4">
    <source>
        <dbReference type="PROSITE-ProRule" id="PRU00335"/>
    </source>
</evidence>
<dbReference type="SUPFAM" id="SSF46689">
    <property type="entry name" value="Homeodomain-like"/>
    <property type="match status" value="1"/>
</dbReference>
<dbReference type="SUPFAM" id="SSF48498">
    <property type="entry name" value="Tetracyclin repressor-like, C-terminal domain"/>
    <property type="match status" value="1"/>
</dbReference>
<dbReference type="Gene3D" id="1.10.357.10">
    <property type="entry name" value="Tetracycline Repressor, domain 2"/>
    <property type="match status" value="1"/>
</dbReference>
<evidence type="ECO:0000313" key="6">
    <source>
        <dbReference type="EMBL" id="MDE1454546.1"/>
    </source>
</evidence>
<reference evidence="7 9" key="1">
    <citation type="journal article" date="2016" name="Front. Microbiol.">
        <title>High-Level Heat Resistance of Spores of Bacillus amyloliquefaciens and Bacillus licheniformis Results from the Presence of a spoVA Operon in a Tn1546 Transposon.</title>
        <authorList>
            <person name="Berendsen E.M."/>
            <person name="Koning R.A."/>
            <person name="Boekhorst J."/>
            <person name="de Jong A."/>
            <person name="Kuipers O.P."/>
            <person name="Wells-Bennik M.H."/>
        </authorList>
    </citation>
    <scope>NUCLEOTIDE SEQUENCE [LARGE SCALE GENOMIC DNA]</scope>
    <source>
        <strain evidence="7 9">B4121</strain>
    </source>
</reference>
<keyword evidence="3" id="KW-0804">Transcription</keyword>
<dbReference type="InterPro" id="IPR009057">
    <property type="entry name" value="Homeodomain-like_sf"/>
</dbReference>
<sequence length="198" mass="22877">MSAQSTRDRLIEAALALFKEKGYQAASTREIAQKAGVNHLTLFRHFGNKQNLFRESVIQHVSSGDFIGELEGILSGDLRQDLSFIAKAYLKENLEKGTVFLLYFNDAVQDKEVCELIMDIPRRLNRFLETYFANLYAEKKISGGNFQILSQMFFGLLNQYIMFQHLPAFKESFDDRIDDYVEECVDLFYTKLEKEVPS</sequence>
<evidence type="ECO:0000259" key="5">
    <source>
        <dbReference type="PROSITE" id="PS50977"/>
    </source>
</evidence>
<dbReference type="AlphaFoldDB" id="A0A6I7U110"/>
<dbReference type="Proteomes" id="UP001216709">
    <property type="component" value="Unassembled WGS sequence"/>
</dbReference>
<accession>A0A6I7U110</accession>
<dbReference type="PROSITE" id="PS50977">
    <property type="entry name" value="HTH_TETR_2"/>
    <property type="match status" value="1"/>
</dbReference>
<proteinExistence type="predicted"/>
<dbReference type="Pfam" id="PF00440">
    <property type="entry name" value="TetR_N"/>
    <property type="match status" value="1"/>
</dbReference>
<dbReference type="Proteomes" id="UP000185604">
    <property type="component" value="Unassembled WGS sequence"/>
</dbReference>
<dbReference type="PRINTS" id="PR00455">
    <property type="entry name" value="HTHTETR"/>
</dbReference>
<gene>
    <name evidence="7" type="ORF">B4121_3761</name>
    <name evidence="8" type="ORF">CHCC15381_4206</name>
    <name evidence="6" type="ORF">PVN32_20570</name>
</gene>